<name>A0A849C956_9NOCA</name>
<dbReference type="EMBL" id="JABELX010000019">
    <property type="protein sequence ID" value="NNH75122.1"/>
    <property type="molecule type" value="Genomic_DNA"/>
</dbReference>
<protein>
    <submittedName>
        <fullName evidence="1">Uncharacterized protein</fullName>
    </submittedName>
</protein>
<dbReference type="Proteomes" id="UP000586827">
    <property type="component" value="Unassembled WGS sequence"/>
</dbReference>
<accession>A0A849C956</accession>
<keyword evidence="2" id="KW-1185">Reference proteome</keyword>
<evidence type="ECO:0000313" key="2">
    <source>
        <dbReference type="Proteomes" id="UP000586827"/>
    </source>
</evidence>
<proteinExistence type="predicted"/>
<evidence type="ECO:0000313" key="1">
    <source>
        <dbReference type="EMBL" id="NNH75122.1"/>
    </source>
</evidence>
<comment type="caution">
    <text evidence="1">The sequence shown here is derived from an EMBL/GenBank/DDBJ whole genome shotgun (WGS) entry which is preliminary data.</text>
</comment>
<dbReference type="RefSeq" id="WP_067527086.1">
    <property type="nucleotide sequence ID" value="NZ_JABELX010000019.1"/>
</dbReference>
<organism evidence="1 2">
    <name type="scientific">Nocardia uniformis</name>
    <dbReference type="NCBI Taxonomy" id="53432"/>
    <lineage>
        <taxon>Bacteria</taxon>
        <taxon>Bacillati</taxon>
        <taxon>Actinomycetota</taxon>
        <taxon>Actinomycetes</taxon>
        <taxon>Mycobacteriales</taxon>
        <taxon>Nocardiaceae</taxon>
        <taxon>Nocardia</taxon>
    </lineage>
</organism>
<gene>
    <name evidence="1" type="ORF">HLB23_35620</name>
</gene>
<reference evidence="1 2" key="1">
    <citation type="submission" date="2020-05" db="EMBL/GenBank/DDBJ databases">
        <title>MicrobeNet Type strains.</title>
        <authorList>
            <person name="Nicholson A.C."/>
        </authorList>
    </citation>
    <scope>NUCLEOTIDE SEQUENCE [LARGE SCALE GENOMIC DNA]</scope>
    <source>
        <strain evidence="1 2">JCM 3224</strain>
    </source>
</reference>
<dbReference type="AlphaFoldDB" id="A0A849C956"/>
<sequence>MTHLTSNRSPEERMPAEIMATAQARVPNSTIHTRPAPHIVLSRRDLEVLELFHRSRCETDDCRMRTYVLERLGE</sequence>